<keyword evidence="1" id="KW-1133">Transmembrane helix</keyword>
<dbReference type="Proteomes" id="UP000029833">
    <property type="component" value="Unassembled WGS sequence"/>
</dbReference>
<name>A0A0A0B6U6_9CELL</name>
<keyword evidence="3" id="KW-1185">Reference proteome</keyword>
<dbReference type="EMBL" id="AXNT01000102">
    <property type="protein sequence ID" value="KGM01499.1"/>
    <property type="molecule type" value="Genomic_DNA"/>
</dbReference>
<protein>
    <recommendedName>
        <fullName evidence="4">DUF4235 domain-containing protein</fullName>
    </recommendedName>
</protein>
<dbReference type="AlphaFoldDB" id="A0A0A0B6U6"/>
<feature type="transmembrane region" description="Helical" evidence="1">
    <location>
        <begin position="52"/>
        <end position="74"/>
    </location>
</feature>
<accession>A0A0A0B6U6</accession>
<proteinExistence type="predicted"/>
<dbReference type="RefSeq" id="WP_034632096.1">
    <property type="nucleotide sequence ID" value="NZ_AXNT01000102.1"/>
</dbReference>
<comment type="caution">
    <text evidence="2">The sequence shown here is derived from an EMBL/GenBank/DDBJ whole genome shotgun (WGS) entry which is preliminary data.</text>
</comment>
<evidence type="ECO:0000313" key="2">
    <source>
        <dbReference type="EMBL" id="KGM01499.1"/>
    </source>
</evidence>
<sequence length="94" mass="9626">MATKKTKSTVATITGGATALAATWVAHKAVGTAWKAILGHEPPDAEDEGDARFVEVAVAAVITGAVVALVRVLATRGTAKFANRVDEGRLSVRG</sequence>
<evidence type="ECO:0000256" key="1">
    <source>
        <dbReference type="SAM" id="Phobius"/>
    </source>
</evidence>
<gene>
    <name evidence="2" type="ORF">Q760_00965</name>
</gene>
<dbReference type="STRING" id="1408250.Q760_00965"/>
<keyword evidence="1" id="KW-0812">Transmembrane</keyword>
<reference evidence="2 3" key="1">
    <citation type="submission" date="2013-10" db="EMBL/GenBank/DDBJ databases">
        <authorList>
            <person name="Wang G."/>
            <person name="Zhuang W."/>
        </authorList>
    </citation>
    <scope>NUCLEOTIDE SEQUENCE [LARGE SCALE GENOMIC DNA]</scope>
    <source>
        <strain evidence="2 3">DSM 20118</strain>
    </source>
</reference>
<keyword evidence="1" id="KW-0472">Membrane</keyword>
<evidence type="ECO:0008006" key="4">
    <source>
        <dbReference type="Google" id="ProtNLM"/>
    </source>
</evidence>
<organism evidence="2 3">
    <name type="scientific">Cellulomonas cellasea DSM 20118</name>
    <dbReference type="NCBI Taxonomy" id="1408250"/>
    <lineage>
        <taxon>Bacteria</taxon>
        <taxon>Bacillati</taxon>
        <taxon>Actinomycetota</taxon>
        <taxon>Actinomycetes</taxon>
        <taxon>Micrococcales</taxon>
        <taxon>Cellulomonadaceae</taxon>
        <taxon>Cellulomonas</taxon>
    </lineage>
</organism>
<dbReference type="Pfam" id="PF14019">
    <property type="entry name" value="DUF4235"/>
    <property type="match status" value="1"/>
</dbReference>
<evidence type="ECO:0000313" key="3">
    <source>
        <dbReference type="Proteomes" id="UP000029833"/>
    </source>
</evidence>
<dbReference type="InterPro" id="IPR025329">
    <property type="entry name" value="DUF4235"/>
</dbReference>